<comment type="caution">
    <text evidence="1">The sequence shown here is derived from an EMBL/GenBank/DDBJ whole genome shotgun (WGS) entry which is preliminary data.</text>
</comment>
<accession>A0A1A5JX13</accession>
<proteinExistence type="predicted"/>
<evidence type="ECO:0000313" key="1">
    <source>
        <dbReference type="EMBL" id="OBP74348.1"/>
    </source>
</evidence>
<protein>
    <recommendedName>
        <fullName evidence="3">Antifreeze protein</fullName>
    </recommendedName>
</protein>
<organism evidence="1 2">
    <name type="scientific">Rhizobium loti</name>
    <name type="common">Mesorhizobium loti</name>
    <dbReference type="NCBI Taxonomy" id="381"/>
    <lineage>
        <taxon>Bacteria</taxon>
        <taxon>Pseudomonadati</taxon>
        <taxon>Pseudomonadota</taxon>
        <taxon>Alphaproteobacteria</taxon>
        <taxon>Hyphomicrobiales</taxon>
        <taxon>Phyllobacteriaceae</taxon>
        <taxon>Mesorhizobium</taxon>
    </lineage>
</organism>
<evidence type="ECO:0008006" key="3">
    <source>
        <dbReference type="Google" id="ProtNLM"/>
    </source>
</evidence>
<evidence type="ECO:0000313" key="2">
    <source>
        <dbReference type="Proteomes" id="UP000093748"/>
    </source>
</evidence>
<reference evidence="2" key="1">
    <citation type="submission" date="2016-06" db="EMBL/GenBank/DDBJ databases">
        <title>NZP2037 Pacbio-Illumina hybrid assembly.</title>
        <authorList>
            <person name="Ramsay J.P."/>
        </authorList>
    </citation>
    <scope>NUCLEOTIDE SEQUENCE [LARGE SCALE GENOMIC DNA]</scope>
    <source>
        <strain evidence="2">R7ANS::ICEMlSym2042</strain>
    </source>
</reference>
<name>A0A1A5JX13_RHILI</name>
<sequence length="161" mass="18039">MNGGFVNSSGRLAHSPIIAFKRMGASPQQGEKTMFNTVKTAALSALIGLGALTAVPAHADSLYLGFGNNQDPRFGVYTGDDGYRHRRDERRDDWRGDDWRRDGWRRGCSPDRALDKAERMGLYRARIVDANRRVVKVVGRQDGDRVVIVFANERGCPVIYR</sequence>
<dbReference type="Proteomes" id="UP000093748">
    <property type="component" value="Unassembled WGS sequence"/>
</dbReference>
<gene>
    <name evidence="1" type="ORF">BAE39_18565</name>
</gene>
<dbReference type="AlphaFoldDB" id="A0A1A5JX13"/>
<dbReference type="EMBL" id="LZTJ01000023">
    <property type="protein sequence ID" value="OBP74348.1"/>
    <property type="molecule type" value="Genomic_DNA"/>
</dbReference>